<organism evidence="1 2">
    <name type="scientific">Hansschlegelia beijingensis</name>
    <dbReference type="NCBI Taxonomy" id="1133344"/>
    <lineage>
        <taxon>Bacteria</taxon>
        <taxon>Pseudomonadati</taxon>
        <taxon>Pseudomonadota</taxon>
        <taxon>Alphaproteobacteria</taxon>
        <taxon>Hyphomicrobiales</taxon>
        <taxon>Methylopilaceae</taxon>
        <taxon>Hansschlegelia</taxon>
    </lineage>
</organism>
<comment type="caution">
    <text evidence="1">The sequence shown here is derived from an EMBL/GenBank/DDBJ whole genome shotgun (WGS) entry which is preliminary data.</text>
</comment>
<dbReference type="SUPFAM" id="SSF159275">
    <property type="entry name" value="PA1994-like"/>
    <property type="match status" value="1"/>
</dbReference>
<sequence length="189" mass="21055">MPAFRELKAVSARWRSLDCEGLDHVTLASEPDRIVARGVAVGARGDVPYGVYYRIDCDLGWRTRELALATSDGRGLHLVANGEGRWAMGTGEPLPALDGCLDLDLSGTPFTNTLPIRRLSWREGEQRELKMAFVPFDSFEPVAEAQIYRCIEPGRRFQYQAADLSFEAELSVDEDGLVTDYAQLFARVL</sequence>
<dbReference type="InterPro" id="IPR009467">
    <property type="entry name" value="Glycolipid-bd_prot_put"/>
</dbReference>
<dbReference type="Pfam" id="PF06475">
    <property type="entry name" value="Glycolipid_bind"/>
    <property type="match status" value="1"/>
</dbReference>
<evidence type="ECO:0000313" key="2">
    <source>
        <dbReference type="Proteomes" id="UP000528964"/>
    </source>
</evidence>
<dbReference type="RefSeq" id="WP_183393359.1">
    <property type="nucleotide sequence ID" value="NZ_JACIDR010000001.1"/>
</dbReference>
<dbReference type="AlphaFoldDB" id="A0A7W6GFA4"/>
<protein>
    <submittedName>
        <fullName evidence="1">Uncharacterized protein</fullName>
    </submittedName>
</protein>
<dbReference type="Proteomes" id="UP000528964">
    <property type="component" value="Unassembled WGS sequence"/>
</dbReference>
<keyword evidence="2" id="KW-1185">Reference proteome</keyword>
<dbReference type="EMBL" id="JACIDR010000001">
    <property type="protein sequence ID" value="MBB3971479.1"/>
    <property type="molecule type" value="Genomic_DNA"/>
</dbReference>
<proteinExistence type="predicted"/>
<accession>A0A7W6GFA4</accession>
<name>A0A7W6GFA4_9HYPH</name>
<gene>
    <name evidence="1" type="ORF">GGR24_000112</name>
</gene>
<reference evidence="1 2" key="1">
    <citation type="submission" date="2020-08" db="EMBL/GenBank/DDBJ databases">
        <title>Genomic Encyclopedia of Type Strains, Phase IV (KMG-IV): sequencing the most valuable type-strain genomes for metagenomic binning, comparative biology and taxonomic classification.</title>
        <authorList>
            <person name="Goeker M."/>
        </authorList>
    </citation>
    <scope>NUCLEOTIDE SEQUENCE [LARGE SCALE GENOMIC DNA]</scope>
    <source>
        <strain evidence="1 2">DSM 25481</strain>
    </source>
</reference>
<evidence type="ECO:0000313" key="1">
    <source>
        <dbReference type="EMBL" id="MBB3971479.1"/>
    </source>
</evidence>